<evidence type="ECO:0000256" key="1">
    <source>
        <dbReference type="SAM" id="MobiDB-lite"/>
    </source>
</evidence>
<evidence type="ECO:0000256" key="3">
    <source>
        <dbReference type="SAM" id="SignalP"/>
    </source>
</evidence>
<evidence type="ECO:0000313" key="5">
    <source>
        <dbReference type="EMBL" id="KAJ8099718.1"/>
    </source>
</evidence>
<dbReference type="Pfam" id="PF04478">
    <property type="entry name" value="Mid2"/>
    <property type="match status" value="1"/>
</dbReference>
<protein>
    <recommendedName>
        <fullName evidence="4">Mid2 domain-containing protein</fullName>
    </recommendedName>
</protein>
<keyword evidence="2" id="KW-0472">Membrane</keyword>
<comment type="caution">
    <text evidence="5">The sequence shown here is derived from an EMBL/GenBank/DDBJ whole genome shotgun (WGS) entry which is preliminary data.</text>
</comment>
<dbReference type="EMBL" id="JARPMG010000006">
    <property type="protein sequence ID" value="KAJ8099718.1"/>
    <property type="molecule type" value="Genomic_DNA"/>
</dbReference>
<evidence type="ECO:0000259" key="4">
    <source>
        <dbReference type="Pfam" id="PF04478"/>
    </source>
</evidence>
<feature type="region of interest" description="Disordered" evidence="1">
    <location>
        <begin position="133"/>
        <end position="164"/>
    </location>
</feature>
<feature type="region of interest" description="Disordered" evidence="1">
    <location>
        <begin position="201"/>
        <end position="241"/>
    </location>
</feature>
<feature type="transmembrane region" description="Helical" evidence="2">
    <location>
        <begin position="170"/>
        <end position="191"/>
    </location>
</feature>
<dbReference type="GeneID" id="80884487"/>
<gene>
    <name evidence="5" type="ORF">POJ06DRAFT_268601</name>
</gene>
<dbReference type="AlphaFoldDB" id="A0AAD7QQM6"/>
<dbReference type="Proteomes" id="UP001217417">
    <property type="component" value="Unassembled WGS sequence"/>
</dbReference>
<feature type="compositionally biased region" description="Low complexity" evidence="1">
    <location>
        <begin position="133"/>
        <end position="157"/>
    </location>
</feature>
<feature type="signal peptide" evidence="3">
    <location>
        <begin position="1"/>
        <end position="25"/>
    </location>
</feature>
<name>A0AAD7QQM6_9ASCO</name>
<reference evidence="5" key="1">
    <citation type="submission" date="2023-03" db="EMBL/GenBank/DDBJ databases">
        <title>Near-Complete genome sequence of Lipomyces tetrasporous NRRL Y-64009, an oleaginous yeast capable of growing on lignocellulosic hydrolysates.</title>
        <authorList>
            <consortium name="Lawrence Berkeley National Laboratory"/>
            <person name="Jagtap S.S."/>
            <person name="Liu J.-J."/>
            <person name="Walukiewicz H.E."/>
            <person name="Pangilinan J."/>
            <person name="Lipzen A."/>
            <person name="Ahrendt S."/>
            <person name="Koriabine M."/>
            <person name="Cobaugh K."/>
            <person name="Salamov A."/>
            <person name="Yoshinaga Y."/>
            <person name="Ng V."/>
            <person name="Daum C."/>
            <person name="Grigoriev I.V."/>
            <person name="Slininger P.J."/>
            <person name="Dien B.S."/>
            <person name="Jin Y.-S."/>
            <person name="Rao C.V."/>
        </authorList>
    </citation>
    <scope>NUCLEOTIDE SEQUENCE</scope>
    <source>
        <strain evidence="5">NRRL Y-64009</strain>
    </source>
</reference>
<feature type="chain" id="PRO_5042108381" description="Mid2 domain-containing protein" evidence="3">
    <location>
        <begin position="26"/>
        <end position="241"/>
    </location>
</feature>
<evidence type="ECO:0000256" key="2">
    <source>
        <dbReference type="SAM" id="Phobius"/>
    </source>
</evidence>
<evidence type="ECO:0000313" key="6">
    <source>
        <dbReference type="Proteomes" id="UP001217417"/>
    </source>
</evidence>
<keyword evidence="2" id="KW-1133">Transmembrane helix</keyword>
<keyword evidence="2" id="KW-0812">Transmembrane</keyword>
<organism evidence="5 6">
    <name type="scientific">Lipomyces tetrasporus</name>
    <dbReference type="NCBI Taxonomy" id="54092"/>
    <lineage>
        <taxon>Eukaryota</taxon>
        <taxon>Fungi</taxon>
        <taxon>Dikarya</taxon>
        <taxon>Ascomycota</taxon>
        <taxon>Saccharomycotina</taxon>
        <taxon>Lipomycetes</taxon>
        <taxon>Lipomycetales</taxon>
        <taxon>Lipomycetaceae</taxon>
        <taxon>Lipomyces</taxon>
    </lineage>
</organism>
<feature type="domain" description="Mid2" evidence="4">
    <location>
        <begin position="137"/>
        <end position="189"/>
    </location>
</feature>
<sequence length="241" mass="24865">MDIVSALSRYFLLLSVLSLLPVATAYVNVMKQGVVHSNSTLENSAASVTSSISPSVRRTATISDVSEESGSESATAVVTTESAFTSTTEQALSTSSSTIASTASESAHVTTIFVTVSGSAIAQAISTIFTSSTDSSVSASSPTPTKASSSTSSSDNGDNGGGLSSSQSRIVIGVVVGVGGAIVLGIVAYIISRIYLRKRHRDTSRTSPYGTARLAMSEEDTADPFRSNSDRYHQPNQAANF</sequence>
<proteinExistence type="predicted"/>
<keyword evidence="3" id="KW-0732">Signal</keyword>
<keyword evidence="6" id="KW-1185">Reference proteome</keyword>
<dbReference type="InterPro" id="IPR007567">
    <property type="entry name" value="Mid2_dom"/>
</dbReference>
<accession>A0AAD7QQM6</accession>
<dbReference type="RefSeq" id="XP_056043168.1">
    <property type="nucleotide sequence ID" value="XM_056189321.1"/>
</dbReference>